<dbReference type="InterPro" id="IPR036852">
    <property type="entry name" value="Peptidase_S8/S53_dom_sf"/>
</dbReference>
<dbReference type="InterPro" id="IPR023828">
    <property type="entry name" value="Peptidase_S8_Ser-AS"/>
</dbReference>
<dbReference type="GO" id="GO:0005975">
    <property type="term" value="P:carbohydrate metabolic process"/>
    <property type="evidence" value="ECO:0007669"/>
    <property type="project" value="InterPro"/>
</dbReference>
<dbReference type="PANTHER" id="PTHR34823">
    <property type="entry name" value="GLCNAC-BINDING PROTEIN A"/>
    <property type="match status" value="1"/>
</dbReference>
<feature type="domain" description="PKD/Chitinase" evidence="5">
    <location>
        <begin position="727"/>
        <end position="815"/>
    </location>
</feature>
<reference evidence="7 8" key="1">
    <citation type="submission" date="2020-04" db="EMBL/GenBank/DDBJ databases">
        <authorList>
            <person name="De Canck E."/>
        </authorList>
    </citation>
    <scope>NUCLEOTIDE SEQUENCE [LARGE SCALE GENOMIC DNA]</scope>
    <source>
        <strain evidence="7 8">LMG 3441</strain>
    </source>
</reference>
<dbReference type="AlphaFoldDB" id="A0A6S7AGB3"/>
<feature type="domain" description="Chitin-binding type-3" evidence="6">
    <location>
        <begin position="819"/>
        <end position="870"/>
    </location>
</feature>
<evidence type="ECO:0000256" key="1">
    <source>
        <dbReference type="ARBA" id="ARBA00022670"/>
    </source>
</evidence>
<dbReference type="RefSeq" id="WP_175170846.1">
    <property type="nucleotide sequence ID" value="NZ_CADIJQ010000007.1"/>
</dbReference>
<dbReference type="Pfam" id="PF00082">
    <property type="entry name" value="Peptidase_S8"/>
    <property type="match status" value="1"/>
</dbReference>
<proteinExistence type="predicted"/>
<dbReference type="GO" id="GO:0030246">
    <property type="term" value="F:carbohydrate binding"/>
    <property type="evidence" value="ECO:0007669"/>
    <property type="project" value="InterPro"/>
</dbReference>
<evidence type="ECO:0000259" key="6">
    <source>
        <dbReference type="SMART" id="SM00495"/>
    </source>
</evidence>
<keyword evidence="3" id="KW-0720">Serine protease</keyword>
<dbReference type="PROSITE" id="PS00138">
    <property type="entry name" value="SUBTILASE_SER"/>
    <property type="match status" value="1"/>
</dbReference>
<dbReference type="InterPro" id="IPR003610">
    <property type="entry name" value="CBM5/12"/>
</dbReference>
<feature type="domain" description="Chitin-binding type-3" evidence="6">
    <location>
        <begin position="573"/>
        <end position="617"/>
    </location>
</feature>
<evidence type="ECO:0000256" key="4">
    <source>
        <dbReference type="SAM" id="SignalP"/>
    </source>
</evidence>
<keyword evidence="4" id="KW-0732">Signal</keyword>
<keyword evidence="8" id="KW-1185">Reference proteome</keyword>
<feature type="domain" description="PKD/Chitinase" evidence="5">
    <location>
        <begin position="480"/>
        <end position="564"/>
    </location>
</feature>
<dbReference type="CDD" id="cd12215">
    <property type="entry name" value="ChiC_BD"/>
    <property type="match status" value="1"/>
</dbReference>
<dbReference type="SMART" id="SM00089">
    <property type="entry name" value="PKD"/>
    <property type="match status" value="3"/>
</dbReference>
<gene>
    <name evidence="7" type="ORF">LMG3441_04217</name>
</gene>
<dbReference type="GO" id="GO:0006508">
    <property type="term" value="P:proteolysis"/>
    <property type="evidence" value="ECO:0007669"/>
    <property type="project" value="UniProtKB-KW"/>
</dbReference>
<dbReference type="InterPro" id="IPR051024">
    <property type="entry name" value="GlcNAc_Chitin_IntDeg"/>
</dbReference>
<dbReference type="Proteomes" id="UP000494269">
    <property type="component" value="Unassembled WGS sequence"/>
</dbReference>
<evidence type="ECO:0000256" key="3">
    <source>
        <dbReference type="ARBA" id="ARBA00022825"/>
    </source>
</evidence>
<dbReference type="SMART" id="SM00495">
    <property type="entry name" value="ChtBD3"/>
    <property type="match status" value="2"/>
</dbReference>
<dbReference type="GO" id="GO:0005576">
    <property type="term" value="C:extracellular region"/>
    <property type="evidence" value="ECO:0007669"/>
    <property type="project" value="InterPro"/>
</dbReference>
<dbReference type="SUPFAM" id="SSF52743">
    <property type="entry name" value="Subtilisin-like"/>
    <property type="match status" value="1"/>
</dbReference>
<dbReference type="GO" id="GO:0004252">
    <property type="term" value="F:serine-type endopeptidase activity"/>
    <property type="evidence" value="ECO:0007669"/>
    <property type="project" value="InterPro"/>
</dbReference>
<keyword evidence="1" id="KW-0645">Protease</keyword>
<dbReference type="EMBL" id="CADIJQ010000007">
    <property type="protein sequence ID" value="CAB3725577.1"/>
    <property type="molecule type" value="Genomic_DNA"/>
</dbReference>
<organism evidence="7 8">
    <name type="scientific">Achromobacter kerstersii</name>
    <dbReference type="NCBI Taxonomy" id="1353890"/>
    <lineage>
        <taxon>Bacteria</taxon>
        <taxon>Pseudomonadati</taxon>
        <taxon>Pseudomonadota</taxon>
        <taxon>Betaproteobacteria</taxon>
        <taxon>Burkholderiales</taxon>
        <taxon>Alcaligenaceae</taxon>
        <taxon>Achromobacter</taxon>
    </lineage>
</organism>
<dbReference type="CDD" id="cd12214">
    <property type="entry name" value="ChiA1_BD"/>
    <property type="match status" value="1"/>
</dbReference>
<dbReference type="InterPro" id="IPR013783">
    <property type="entry name" value="Ig-like_fold"/>
</dbReference>
<keyword evidence="2" id="KW-0378">Hydrolase</keyword>
<protein>
    <recommendedName>
        <fullName evidence="9">Chitin-binding type-3 domain-containing protein</fullName>
    </recommendedName>
</protein>
<evidence type="ECO:0000259" key="5">
    <source>
        <dbReference type="SMART" id="SM00089"/>
    </source>
</evidence>
<evidence type="ECO:0000256" key="2">
    <source>
        <dbReference type="ARBA" id="ARBA00022801"/>
    </source>
</evidence>
<dbReference type="InterPro" id="IPR022409">
    <property type="entry name" value="PKD/Chitinase_dom"/>
</dbReference>
<dbReference type="GO" id="GO:0004553">
    <property type="term" value="F:hydrolase activity, hydrolyzing O-glycosyl compounds"/>
    <property type="evidence" value="ECO:0007669"/>
    <property type="project" value="InterPro"/>
</dbReference>
<accession>A0A6S7AGB3</accession>
<dbReference type="Gene3D" id="2.10.10.20">
    <property type="entry name" value="Carbohydrate-binding module superfamily 5/12"/>
    <property type="match status" value="1"/>
</dbReference>
<feature type="domain" description="PKD/Chitinase" evidence="5">
    <location>
        <begin position="635"/>
        <end position="719"/>
    </location>
</feature>
<evidence type="ECO:0000313" key="8">
    <source>
        <dbReference type="Proteomes" id="UP000494269"/>
    </source>
</evidence>
<sequence length="874" mass="92871">MKKTMHLSLLALLFSAGFTPVTHAAQGDEPRPIFVRLKAEAPDPALRRAASPESQQAMDDLKRLTPAMHPLVALSPMTRSVEDVEALERHNLLRYYQIPAEALQGVDAEALVAQLLSNPLVESAQIEPVPVPIAQDAQFGAEPASSISGIPDYTDCTGAYLSRCQAHMGPPGQSAVWKLGGVNAFEAQRMTGHYGDNVRLFSNEIDHWDFDHIDLPKPFMVHNLGSGVTGSHDTMSAGIMFGQSNGFGVTGIVPNAQAGYTKYSVAGMIDLRHVLRAGDVLQIGVHYGWGNGCGPNITCYLPVENVDAVFDAISYLVKEKGVHGILAAANGNANLDDPWFKGRYDRRVRDSGSIYVGAANPGTGARAGFSEYGSRVDVFSWGGQVTTTTWADGKHDLYTLKYSGTSSANPIIAGSVAWLQSLARERGLGNIPPKTMRQILVDSGNPLPVVDPVRNIGVQPDLVRAAELLGGDAMGGEPPQAYLTGPATAQAGDKVVLSAAKSSGKELSYAWSSQPALTFAKQGAEASFVAPESTQDVSYRISVKVTDSQGRTATTHHGVQVKAKAAVGVCAKAPAWEAKKIYNVPNEAVSYKGKLYHQNYWNVDAAPDVNSAPWGKPWKSPEDCDVTPAPIPLPVAKISGPVEAKAMERVTLSASASTGQGLKFVWTSMDGMALDAAGNTASFTAPPLGADRSFTFKLAVTDEQGRTATASHIVKVKAKEQIPEVIAPLAKLSGPAKVRAGERVTLSGKASVGTDLRYRWTAPAGISAAALDQADLSFVAPAATKDTPYRFTLTVSNARGEAQASHTVTVTAQPAVGGVPQYQVGTTYKAGDKVQNGGKTYECKLWPYEGWCSASPSHYAPGTGSHWRDAWILR</sequence>
<evidence type="ECO:0008006" key="9">
    <source>
        <dbReference type="Google" id="ProtNLM"/>
    </source>
</evidence>
<dbReference type="Gene3D" id="3.40.50.200">
    <property type="entry name" value="Peptidase S8/S53 domain"/>
    <property type="match status" value="1"/>
</dbReference>
<dbReference type="PANTHER" id="PTHR34823:SF1">
    <property type="entry name" value="CHITIN-BINDING TYPE-4 DOMAIN-CONTAINING PROTEIN"/>
    <property type="match status" value="1"/>
</dbReference>
<dbReference type="Gene3D" id="2.60.40.10">
    <property type="entry name" value="Immunoglobulins"/>
    <property type="match status" value="3"/>
</dbReference>
<feature type="chain" id="PRO_5028864311" description="Chitin-binding type-3 domain-containing protein" evidence="4">
    <location>
        <begin position="25"/>
        <end position="874"/>
    </location>
</feature>
<name>A0A6S7AGB3_9BURK</name>
<evidence type="ECO:0000313" key="7">
    <source>
        <dbReference type="EMBL" id="CAB3725577.1"/>
    </source>
</evidence>
<dbReference type="InterPro" id="IPR000209">
    <property type="entry name" value="Peptidase_S8/S53_dom"/>
</dbReference>
<feature type="signal peptide" evidence="4">
    <location>
        <begin position="1"/>
        <end position="24"/>
    </location>
</feature>